<evidence type="ECO:0000256" key="3">
    <source>
        <dbReference type="ARBA" id="ARBA00023136"/>
    </source>
</evidence>
<feature type="transmembrane region" description="Helical" evidence="4">
    <location>
        <begin position="255"/>
        <end position="277"/>
    </location>
</feature>
<evidence type="ECO:0000313" key="6">
    <source>
        <dbReference type="EMBL" id="SDN98438.1"/>
    </source>
</evidence>
<dbReference type="InterPro" id="IPR020846">
    <property type="entry name" value="MFS_dom"/>
</dbReference>
<feature type="transmembrane region" description="Helical" evidence="4">
    <location>
        <begin position="289"/>
        <end position="309"/>
    </location>
</feature>
<keyword evidence="1 4" id="KW-0812">Transmembrane</keyword>
<keyword evidence="3 4" id="KW-0472">Membrane</keyword>
<sequence length="412" mass="42100">MRTSARIHSIEAQNTPKYLDRIVLMLAIAAGVIVLSLFASQPLVGVIGPSLGLDAAGAGLVTTVTLLGYASGLFLLVPLTDLVENRRLIGRTLTIGTLALLAAAVAPAAPLFLVASFLIGLTASAIQMLVPVAAILAPEAERGRVVGNVMTGLMLGILLSRPSASLVADYAGWRWFYGILAGLVGVLTLVIARVVPERWPNQTATYPGLIASLFELLRNEPVLRRRAAYQGLCMAAFGIFWTSVALRLAQPPFDLGQTGIAVFALTGAAGAVIAPIAGRAGDRGQTRPATILAHVGVIAAMVLAALAGAGSAGGIPGTVALPVMALAAVILDLGVIADQALGRRAINMLRPEARGRLNGLFTGLFFIGAAVGSSLSGLAWVLVGWSGTCALGGLFGLAALALSLSARSPAQA</sequence>
<dbReference type="STRING" id="582672.SAMN05216360_113110"/>
<feature type="transmembrane region" description="Helical" evidence="4">
    <location>
        <begin position="88"/>
        <end position="106"/>
    </location>
</feature>
<dbReference type="PROSITE" id="PS50850">
    <property type="entry name" value="MFS"/>
    <property type="match status" value="1"/>
</dbReference>
<name>A0A1H0FUT1_9HYPH</name>
<evidence type="ECO:0000259" key="5">
    <source>
        <dbReference type="PROSITE" id="PS50850"/>
    </source>
</evidence>
<feature type="transmembrane region" description="Helical" evidence="4">
    <location>
        <begin position="21"/>
        <end position="43"/>
    </location>
</feature>
<feature type="transmembrane region" description="Helical" evidence="4">
    <location>
        <begin position="175"/>
        <end position="195"/>
    </location>
</feature>
<dbReference type="GO" id="GO:0022857">
    <property type="term" value="F:transmembrane transporter activity"/>
    <property type="evidence" value="ECO:0007669"/>
    <property type="project" value="InterPro"/>
</dbReference>
<feature type="transmembrane region" description="Helical" evidence="4">
    <location>
        <begin position="357"/>
        <end position="376"/>
    </location>
</feature>
<keyword evidence="2 4" id="KW-1133">Transmembrane helix</keyword>
<dbReference type="InterPro" id="IPR011701">
    <property type="entry name" value="MFS"/>
</dbReference>
<dbReference type="PANTHER" id="PTHR42910">
    <property type="entry name" value="TRANSPORTER SCO4007-RELATED"/>
    <property type="match status" value="1"/>
</dbReference>
<dbReference type="InterPro" id="IPR036259">
    <property type="entry name" value="MFS_trans_sf"/>
</dbReference>
<feature type="transmembrane region" description="Helical" evidence="4">
    <location>
        <begin position="315"/>
        <end position="336"/>
    </location>
</feature>
<protein>
    <submittedName>
        <fullName evidence="6">Predicted arabinose efflux permease, MFS family</fullName>
    </submittedName>
</protein>
<dbReference type="Proteomes" id="UP000198704">
    <property type="component" value="Unassembled WGS sequence"/>
</dbReference>
<evidence type="ECO:0000256" key="2">
    <source>
        <dbReference type="ARBA" id="ARBA00022989"/>
    </source>
</evidence>
<feature type="transmembrane region" description="Helical" evidence="4">
    <location>
        <begin position="145"/>
        <end position="163"/>
    </location>
</feature>
<reference evidence="7" key="1">
    <citation type="submission" date="2016-10" db="EMBL/GenBank/DDBJ databases">
        <authorList>
            <person name="Varghese N."/>
            <person name="Submissions S."/>
        </authorList>
    </citation>
    <scope>NUCLEOTIDE SEQUENCE [LARGE SCALE GENOMIC DNA]</scope>
    <source>
        <strain evidence="7">BL47</strain>
    </source>
</reference>
<accession>A0A1H0FUT1</accession>
<feature type="transmembrane region" description="Helical" evidence="4">
    <location>
        <begin position="227"/>
        <end position="249"/>
    </location>
</feature>
<gene>
    <name evidence="6" type="ORF">SAMN05216360_113110</name>
</gene>
<organism evidence="6 7">
    <name type="scientific">Methylobacterium phyllostachyos</name>
    <dbReference type="NCBI Taxonomy" id="582672"/>
    <lineage>
        <taxon>Bacteria</taxon>
        <taxon>Pseudomonadati</taxon>
        <taxon>Pseudomonadota</taxon>
        <taxon>Alphaproteobacteria</taxon>
        <taxon>Hyphomicrobiales</taxon>
        <taxon>Methylobacteriaceae</taxon>
        <taxon>Methylobacterium</taxon>
    </lineage>
</organism>
<proteinExistence type="predicted"/>
<dbReference type="CDD" id="cd17324">
    <property type="entry name" value="MFS_NepI_like"/>
    <property type="match status" value="1"/>
</dbReference>
<dbReference type="AlphaFoldDB" id="A0A1H0FUT1"/>
<feature type="transmembrane region" description="Helical" evidence="4">
    <location>
        <begin position="112"/>
        <end position="138"/>
    </location>
</feature>
<dbReference type="PANTHER" id="PTHR42910:SF1">
    <property type="entry name" value="MAJOR FACILITATOR SUPERFAMILY (MFS) PROFILE DOMAIN-CONTAINING PROTEIN"/>
    <property type="match status" value="1"/>
</dbReference>
<feature type="transmembrane region" description="Helical" evidence="4">
    <location>
        <begin position="382"/>
        <end position="404"/>
    </location>
</feature>
<feature type="transmembrane region" description="Helical" evidence="4">
    <location>
        <begin position="55"/>
        <end position="76"/>
    </location>
</feature>
<dbReference type="SUPFAM" id="SSF103473">
    <property type="entry name" value="MFS general substrate transporter"/>
    <property type="match status" value="1"/>
</dbReference>
<keyword evidence="7" id="KW-1185">Reference proteome</keyword>
<dbReference type="EMBL" id="FNHS01000013">
    <property type="protein sequence ID" value="SDN98438.1"/>
    <property type="molecule type" value="Genomic_DNA"/>
</dbReference>
<evidence type="ECO:0000256" key="4">
    <source>
        <dbReference type="SAM" id="Phobius"/>
    </source>
</evidence>
<evidence type="ECO:0000256" key="1">
    <source>
        <dbReference type="ARBA" id="ARBA00022692"/>
    </source>
</evidence>
<dbReference type="Gene3D" id="1.20.1250.20">
    <property type="entry name" value="MFS general substrate transporter like domains"/>
    <property type="match status" value="1"/>
</dbReference>
<dbReference type="Pfam" id="PF07690">
    <property type="entry name" value="MFS_1"/>
    <property type="match status" value="1"/>
</dbReference>
<feature type="domain" description="Major facilitator superfamily (MFS) profile" evidence="5">
    <location>
        <begin position="22"/>
        <end position="411"/>
    </location>
</feature>
<evidence type="ECO:0000313" key="7">
    <source>
        <dbReference type="Proteomes" id="UP000198704"/>
    </source>
</evidence>